<dbReference type="EMBL" id="FWXO01000003">
    <property type="protein sequence ID" value="SMC64293.1"/>
    <property type="molecule type" value="Genomic_DNA"/>
</dbReference>
<dbReference type="OrthoDB" id="1433426at2"/>
<proteinExistence type="predicted"/>
<evidence type="ECO:0000313" key="2">
    <source>
        <dbReference type="Proteomes" id="UP000192360"/>
    </source>
</evidence>
<evidence type="ECO:0000313" key="1">
    <source>
        <dbReference type="EMBL" id="SMC64293.1"/>
    </source>
</evidence>
<reference evidence="1 2" key="1">
    <citation type="submission" date="2017-04" db="EMBL/GenBank/DDBJ databases">
        <authorList>
            <person name="Afonso C.L."/>
            <person name="Miller P.J."/>
            <person name="Scott M.A."/>
            <person name="Spackman E."/>
            <person name="Goraichik I."/>
            <person name="Dimitrov K.M."/>
            <person name="Suarez D.L."/>
            <person name="Swayne D.E."/>
        </authorList>
    </citation>
    <scope>NUCLEOTIDE SEQUENCE [LARGE SCALE GENOMIC DNA]</scope>
    <source>
        <strain evidence="1 2">DSM 21164</strain>
    </source>
</reference>
<dbReference type="AlphaFoldDB" id="A0A1W2AUB3"/>
<accession>A0A1W2AUB3</accession>
<keyword evidence="2" id="KW-1185">Reference proteome</keyword>
<gene>
    <name evidence="1" type="ORF">SAMN05660703_2234</name>
</gene>
<dbReference type="Proteomes" id="UP000192360">
    <property type="component" value="Unassembled WGS sequence"/>
</dbReference>
<name>A0A1W2AUB3_9FLAO</name>
<sequence length="294" mass="30974">MKNIYILIAFGFLALGLSSCEEETKNPLYEPEVAAYVFIDIESPVLDVTDIANSTFGGVVTAPANNVESFTVKARRVSNGIASNYATVFTTSTFPVDMRISGPDIADALGIDTAELAAGDRFDFVGTSVGTDGSIVTFNSLAPDIQAEPGQKQAYALTAFIACPFNQADMIGTYTFIEDSGFSATGKTTFDIIAGDTPNEIVLVNPFDSAGNYNITVNVNDFGIATFERQDAVLTSEICCAGYSPTNIRSSSAVSLALSCIGYIELKYSTALSLAGGTGTGFTFGDQVLIAQKN</sequence>
<dbReference type="RefSeq" id="WP_084061561.1">
    <property type="nucleotide sequence ID" value="NZ_FWXO01000003.1"/>
</dbReference>
<dbReference type="STRING" id="504486.SAMN05660703_2234"/>
<dbReference type="PROSITE" id="PS51257">
    <property type="entry name" value="PROKAR_LIPOPROTEIN"/>
    <property type="match status" value="1"/>
</dbReference>
<protein>
    <submittedName>
        <fullName evidence="1">Uncharacterized protein</fullName>
    </submittedName>
</protein>
<organism evidence="1 2">
    <name type="scientific">Cellulophaga tyrosinoxydans</name>
    <dbReference type="NCBI Taxonomy" id="504486"/>
    <lineage>
        <taxon>Bacteria</taxon>
        <taxon>Pseudomonadati</taxon>
        <taxon>Bacteroidota</taxon>
        <taxon>Flavobacteriia</taxon>
        <taxon>Flavobacteriales</taxon>
        <taxon>Flavobacteriaceae</taxon>
        <taxon>Cellulophaga</taxon>
    </lineage>
</organism>